<dbReference type="EMBL" id="CATNWA010019772">
    <property type="protein sequence ID" value="CAI9614904.1"/>
    <property type="molecule type" value="Genomic_DNA"/>
</dbReference>
<evidence type="ECO:0000313" key="3">
    <source>
        <dbReference type="Proteomes" id="UP001162483"/>
    </source>
</evidence>
<feature type="non-terminal residue" evidence="2">
    <location>
        <position position="1"/>
    </location>
</feature>
<feature type="compositionally biased region" description="Polar residues" evidence="1">
    <location>
        <begin position="29"/>
        <end position="45"/>
    </location>
</feature>
<gene>
    <name evidence="2" type="ORF">SPARVUS_LOCUS15156047</name>
</gene>
<feature type="compositionally biased region" description="Acidic residues" evidence="1">
    <location>
        <begin position="1"/>
        <end position="12"/>
    </location>
</feature>
<dbReference type="Proteomes" id="UP001162483">
    <property type="component" value="Unassembled WGS sequence"/>
</dbReference>
<name>A0ABN9H0I2_9NEOB</name>
<comment type="caution">
    <text evidence="2">The sequence shown here is derived from an EMBL/GenBank/DDBJ whole genome shotgun (WGS) entry which is preliminary data.</text>
</comment>
<feature type="region of interest" description="Disordered" evidence="1">
    <location>
        <begin position="1"/>
        <end position="62"/>
    </location>
</feature>
<protein>
    <submittedName>
        <fullName evidence="2">Uncharacterized protein</fullName>
    </submittedName>
</protein>
<evidence type="ECO:0000256" key="1">
    <source>
        <dbReference type="SAM" id="MobiDB-lite"/>
    </source>
</evidence>
<evidence type="ECO:0000313" key="2">
    <source>
        <dbReference type="EMBL" id="CAI9614904.1"/>
    </source>
</evidence>
<proteinExistence type="predicted"/>
<accession>A0ABN9H0I2</accession>
<dbReference type="PANTHER" id="PTHR12659:SF3">
    <property type="entry name" value="STAR-RELATED LIPID TRANSFER PROTEIN 8"/>
    <property type="match status" value="1"/>
</dbReference>
<keyword evidence="3" id="KW-1185">Reference proteome</keyword>
<reference evidence="2" key="1">
    <citation type="submission" date="2023-05" db="EMBL/GenBank/DDBJ databases">
        <authorList>
            <person name="Stuckert A."/>
        </authorList>
    </citation>
    <scope>NUCLEOTIDE SEQUENCE</scope>
</reference>
<organism evidence="2 3">
    <name type="scientific">Staurois parvus</name>
    <dbReference type="NCBI Taxonomy" id="386267"/>
    <lineage>
        <taxon>Eukaryota</taxon>
        <taxon>Metazoa</taxon>
        <taxon>Chordata</taxon>
        <taxon>Craniata</taxon>
        <taxon>Vertebrata</taxon>
        <taxon>Euteleostomi</taxon>
        <taxon>Amphibia</taxon>
        <taxon>Batrachia</taxon>
        <taxon>Anura</taxon>
        <taxon>Neobatrachia</taxon>
        <taxon>Ranoidea</taxon>
        <taxon>Ranidae</taxon>
        <taxon>Staurois</taxon>
    </lineage>
</organism>
<sequence>CPDLDEEEETDSGGEQAGHLAYEERSISDVGTSASDFDSTGNSLNDTEETEMRERRDSGVGASLTRPCRKLRWHSFQNSHRPSLSSASLEINRQSAAQLNFCRSCPC</sequence>
<dbReference type="PANTHER" id="PTHR12659">
    <property type="entry name" value="RHO-TYPE GTPASE ACTIVATING PROTEIN"/>
    <property type="match status" value="1"/>
</dbReference>